<name>A0ABD5WRC2_9EURY</name>
<dbReference type="EMBL" id="JBHSZH010000005">
    <property type="protein sequence ID" value="MFC7080624.1"/>
    <property type="molecule type" value="Genomic_DNA"/>
</dbReference>
<keyword evidence="3" id="KW-1185">Reference proteome</keyword>
<accession>A0ABD5WRC2</accession>
<comment type="caution">
    <text evidence="2">The sequence shown here is derived from an EMBL/GenBank/DDBJ whole genome shotgun (WGS) entry which is preliminary data.</text>
</comment>
<evidence type="ECO:0000313" key="3">
    <source>
        <dbReference type="Proteomes" id="UP001596407"/>
    </source>
</evidence>
<dbReference type="Proteomes" id="UP001596407">
    <property type="component" value="Unassembled WGS sequence"/>
</dbReference>
<gene>
    <name evidence="2" type="ORF">ACFQJ6_11360</name>
</gene>
<proteinExistence type="predicted"/>
<sequence>MTADESGGATDVASGNFAGAGSVGSPRAVPAVYAAEFDIHFETPNLAFHTTVRVARGEPA</sequence>
<evidence type="ECO:0000256" key="1">
    <source>
        <dbReference type="SAM" id="MobiDB-lite"/>
    </source>
</evidence>
<protein>
    <submittedName>
        <fullName evidence="2">Uncharacterized protein</fullName>
    </submittedName>
</protein>
<evidence type="ECO:0000313" key="2">
    <source>
        <dbReference type="EMBL" id="MFC7080624.1"/>
    </source>
</evidence>
<feature type="region of interest" description="Disordered" evidence="1">
    <location>
        <begin position="1"/>
        <end position="23"/>
    </location>
</feature>
<dbReference type="AlphaFoldDB" id="A0ABD5WRC2"/>
<organism evidence="2 3">
    <name type="scientific">Halorussus caseinilyticus</name>
    <dbReference type="NCBI Taxonomy" id="3034025"/>
    <lineage>
        <taxon>Archaea</taxon>
        <taxon>Methanobacteriati</taxon>
        <taxon>Methanobacteriota</taxon>
        <taxon>Stenosarchaea group</taxon>
        <taxon>Halobacteria</taxon>
        <taxon>Halobacteriales</taxon>
        <taxon>Haladaptataceae</taxon>
        <taxon>Halorussus</taxon>
    </lineage>
</organism>
<reference evidence="2 3" key="1">
    <citation type="journal article" date="2019" name="Int. J. Syst. Evol. Microbiol.">
        <title>The Global Catalogue of Microorganisms (GCM) 10K type strain sequencing project: providing services to taxonomists for standard genome sequencing and annotation.</title>
        <authorList>
            <consortium name="The Broad Institute Genomics Platform"/>
            <consortium name="The Broad Institute Genome Sequencing Center for Infectious Disease"/>
            <person name="Wu L."/>
            <person name="Ma J."/>
        </authorList>
    </citation>
    <scope>NUCLEOTIDE SEQUENCE [LARGE SCALE GENOMIC DNA]</scope>
    <source>
        <strain evidence="2 3">DT72</strain>
    </source>
</reference>
<dbReference type="RefSeq" id="WP_382209808.1">
    <property type="nucleotide sequence ID" value="NZ_JBHSZH010000005.1"/>
</dbReference>